<proteinExistence type="inferred from homology"/>
<dbReference type="FunFam" id="3.30.110.10:FF:000002">
    <property type="entry name" value="Translation initiation factor IF-3"/>
    <property type="match status" value="1"/>
</dbReference>
<dbReference type="GO" id="GO:0043022">
    <property type="term" value="F:ribosome binding"/>
    <property type="evidence" value="ECO:0007669"/>
    <property type="project" value="TreeGrafter"/>
</dbReference>
<dbReference type="Proteomes" id="UP000196581">
    <property type="component" value="Unassembled WGS sequence"/>
</dbReference>
<feature type="region of interest" description="Disordered" evidence="8">
    <location>
        <begin position="140"/>
        <end position="191"/>
    </location>
</feature>
<comment type="function">
    <text evidence="5 7">IF-3 binds to the 30S ribosomal subunit and shifts the equilibrium between 70S ribosomes and their 50S and 30S subunits in favor of the free subunits, thus enhancing the availability of 30S subunits on which protein synthesis initiation begins.</text>
</comment>
<sequence length="191" mass="21203">MGIVAMRKALDLAREADLDLVEVAPQAKPPVAKLMDYGKFKYESAQKAREARKNQANTALKEIRFRLKIDEHDYETKKGHVTRFLDGGDKVKVMIMFRGREQSRPEMGVRLLNRLAEDVSELGSVESSPRVDGRNMVMVIAPAKSKSDAKAESRKSTAGSKGSQAEVKSRRDREAQAKAEARSEKPSAAES</sequence>
<evidence type="ECO:0000259" key="10">
    <source>
        <dbReference type="Pfam" id="PF05198"/>
    </source>
</evidence>
<evidence type="ECO:0000256" key="8">
    <source>
        <dbReference type="SAM" id="MobiDB-lite"/>
    </source>
</evidence>
<dbReference type="InterPro" id="IPR001288">
    <property type="entry name" value="Translation_initiation_fac_3"/>
</dbReference>
<dbReference type="NCBIfam" id="TIGR00168">
    <property type="entry name" value="infC"/>
    <property type="match status" value="1"/>
</dbReference>
<evidence type="ECO:0000256" key="3">
    <source>
        <dbReference type="ARBA" id="ARBA00022540"/>
    </source>
</evidence>
<dbReference type="Pfam" id="PF05198">
    <property type="entry name" value="IF3_N"/>
    <property type="match status" value="1"/>
</dbReference>
<dbReference type="InterPro" id="IPR019814">
    <property type="entry name" value="Translation_initiation_fac_3_N"/>
</dbReference>
<dbReference type="PANTHER" id="PTHR10938:SF0">
    <property type="entry name" value="TRANSLATION INITIATION FACTOR IF-3, MITOCHONDRIAL"/>
    <property type="match status" value="1"/>
</dbReference>
<evidence type="ECO:0000259" key="9">
    <source>
        <dbReference type="Pfam" id="PF00707"/>
    </source>
</evidence>
<dbReference type="GO" id="GO:0016020">
    <property type="term" value="C:membrane"/>
    <property type="evidence" value="ECO:0007669"/>
    <property type="project" value="TreeGrafter"/>
</dbReference>
<feature type="compositionally biased region" description="Basic and acidic residues" evidence="8">
    <location>
        <begin position="145"/>
        <end position="155"/>
    </location>
</feature>
<dbReference type="InterPro" id="IPR036788">
    <property type="entry name" value="T_IF-3_C_sf"/>
</dbReference>
<keyword evidence="4 5" id="KW-0648">Protein biosynthesis</keyword>
<comment type="similarity">
    <text evidence="1 5 7">Belongs to the IF-3 family.</text>
</comment>
<dbReference type="Pfam" id="PF00707">
    <property type="entry name" value="IF3_C"/>
    <property type="match status" value="1"/>
</dbReference>
<evidence type="ECO:0000256" key="2">
    <source>
        <dbReference type="ARBA" id="ARBA00022490"/>
    </source>
</evidence>
<gene>
    <name evidence="5" type="primary">infC</name>
    <name evidence="11" type="ORF">FM105_11730</name>
</gene>
<dbReference type="GO" id="GO:0032790">
    <property type="term" value="P:ribosome disassembly"/>
    <property type="evidence" value="ECO:0007669"/>
    <property type="project" value="TreeGrafter"/>
</dbReference>
<dbReference type="SUPFAM" id="SSF54364">
    <property type="entry name" value="Translation initiation factor IF3, N-terminal domain"/>
    <property type="match status" value="1"/>
</dbReference>
<dbReference type="AlphaFoldDB" id="A0A1X6XKB8"/>
<dbReference type="HAMAP" id="MF_00080">
    <property type="entry name" value="IF_3"/>
    <property type="match status" value="1"/>
</dbReference>
<keyword evidence="3 5" id="KW-0396">Initiation factor</keyword>
<comment type="subcellular location">
    <subcellularLocation>
        <location evidence="5 7">Cytoplasm</location>
    </subcellularLocation>
</comment>
<name>A0A1X6XKB8_9MICO</name>
<dbReference type="PANTHER" id="PTHR10938">
    <property type="entry name" value="TRANSLATION INITIATION FACTOR IF-3"/>
    <property type="match status" value="1"/>
</dbReference>
<organism evidence="11 12">
    <name type="scientific">Brevibacterium yomogidense</name>
    <dbReference type="NCBI Taxonomy" id="946573"/>
    <lineage>
        <taxon>Bacteria</taxon>
        <taxon>Bacillati</taxon>
        <taxon>Actinomycetota</taxon>
        <taxon>Actinomycetes</taxon>
        <taxon>Micrococcales</taxon>
        <taxon>Brevibacteriaceae</taxon>
        <taxon>Brevibacterium</taxon>
    </lineage>
</organism>
<dbReference type="Gene3D" id="3.30.110.10">
    <property type="entry name" value="Translation initiation factor 3 (IF-3), C-terminal domain"/>
    <property type="match status" value="1"/>
</dbReference>
<comment type="subunit">
    <text evidence="5 7">Monomer.</text>
</comment>
<evidence type="ECO:0000313" key="12">
    <source>
        <dbReference type="Proteomes" id="UP000196581"/>
    </source>
</evidence>
<dbReference type="InterPro" id="IPR019813">
    <property type="entry name" value="Translation_initiation_fac3_CS"/>
</dbReference>
<dbReference type="SUPFAM" id="SSF55200">
    <property type="entry name" value="Translation initiation factor IF3, C-terminal domain"/>
    <property type="match status" value="1"/>
</dbReference>
<feature type="domain" description="Translation initiation factor 3 N-terminal" evidence="10">
    <location>
        <begin position="1"/>
        <end position="51"/>
    </location>
</feature>
<evidence type="ECO:0000313" key="11">
    <source>
        <dbReference type="EMBL" id="SLM99731.1"/>
    </source>
</evidence>
<reference evidence="12" key="1">
    <citation type="submission" date="2017-02" db="EMBL/GenBank/DDBJ databases">
        <authorList>
            <person name="Dridi B."/>
        </authorList>
    </citation>
    <scope>NUCLEOTIDE SEQUENCE [LARGE SCALE GENOMIC DNA]</scope>
    <source>
        <strain evidence="12">B Co 03.10</strain>
    </source>
</reference>
<evidence type="ECO:0000256" key="5">
    <source>
        <dbReference type="HAMAP-Rule" id="MF_00080"/>
    </source>
</evidence>
<feature type="compositionally biased region" description="Basic and acidic residues" evidence="8">
    <location>
        <begin position="167"/>
        <end position="191"/>
    </location>
</feature>
<accession>A0A1X6XKB8</accession>
<dbReference type="PROSITE" id="PS00938">
    <property type="entry name" value="IF3"/>
    <property type="match status" value="1"/>
</dbReference>
<dbReference type="EMBL" id="FWFF01000017">
    <property type="protein sequence ID" value="SLM99731.1"/>
    <property type="molecule type" value="Genomic_DNA"/>
</dbReference>
<dbReference type="InterPro" id="IPR019815">
    <property type="entry name" value="Translation_initiation_fac_3_C"/>
</dbReference>
<evidence type="ECO:0000256" key="6">
    <source>
        <dbReference type="NCBIfam" id="TIGR00168"/>
    </source>
</evidence>
<keyword evidence="2 5" id="KW-0963">Cytoplasm</keyword>
<dbReference type="Gene3D" id="3.10.20.80">
    <property type="entry name" value="Translation initiation factor 3 (IF-3), N-terminal domain"/>
    <property type="match status" value="1"/>
</dbReference>
<evidence type="ECO:0000256" key="1">
    <source>
        <dbReference type="ARBA" id="ARBA00005439"/>
    </source>
</evidence>
<dbReference type="GO" id="GO:0005829">
    <property type="term" value="C:cytosol"/>
    <property type="evidence" value="ECO:0007669"/>
    <property type="project" value="TreeGrafter"/>
</dbReference>
<evidence type="ECO:0000256" key="7">
    <source>
        <dbReference type="RuleBase" id="RU000646"/>
    </source>
</evidence>
<protein>
    <recommendedName>
        <fullName evidence="5 6">Translation initiation factor IF-3</fullName>
    </recommendedName>
</protein>
<keyword evidence="12" id="KW-1185">Reference proteome</keyword>
<dbReference type="InterPro" id="IPR036787">
    <property type="entry name" value="T_IF-3_N_sf"/>
</dbReference>
<evidence type="ECO:0000256" key="4">
    <source>
        <dbReference type="ARBA" id="ARBA00022917"/>
    </source>
</evidence>
<feature type="domain" description="Translation initiation factor 3 C-terminal" evidence="9">
    <location>
        <begin position="59"/>
        <end position="142"/>
    </location>
</feature>
<dbReference type="GO" id="GO:0003743">
    <property type="term" value="F:translation initiation factor activity"/>
    <property type="evidence" value="ECO:0007669"/>
    <property type="project" value="UniProtKB-UniRule"/>
</dbReference>